<dbReference type="SUPFAM" id="SSF46785">
    <property type="entry name" value="Winged helix' DNA-binding domain"/>
    <property type="match status" value="1"/>
</dbReference>
<gene>
    <name evidence="6" type="ORF">GCM10023165_31490</name>
</gene>
<keyword evidence="3" id="KW-0238">DNA-binding</keyword>
<keyword evidence="2" id="KW-0805">Transcription regulation</keyword>
<comment type="caution">
    <text evidence="6">The sequence shown here is derived from an EMBL/GenBank/DDBJ whole genome shotgun (WGS) entry which is preliminary data.</text>
</comment>
<dbReference type="Pfam" id="PF03466">
    <property type="entry name" value="LysR_substrate"/>
    <property type="match status" value="1"/>
</dbReference>
<reference evidence="7" key="1">
    <citation type="journal article" date="2019" name="Int. J. Syst. Evol. Microbiol.">
        <title>The Global Catalogue of Microorganisms (GCM) 10K type strain sequencing project: providing services to taxonomists for standard genome sequencing and annotation.</title>
        <authorList>
            <consortium name="The Broad Institute Genomics Platform"/>
            <consortium name="The Broad Institute Genome Sequencing Center for Infectious Disease"/>
            <person name="Wu L."/>
            <person name="Ma J."/>
        </authorList>
    </citation>
    <scope>NUCLEOTIDE SEQUENCE [LARGE SCALE GENOMIC DNA]</scope>
    <source>
        <strain evidence="7">JCM 17804</strain>
    </source>
</reference>
<feature type="domain" description="HTH lysR-type" evidence="5">
    <location>
        <begin position="5"/>
        <end position="62"/>
    </location>
</feature>
<dbReference type="InterPro" id="IPR005119">
    <property type="entry name" value="LysR_subst-bd"/>
</dbReference>
<evidence type="ECO:0000256" key="3">
    <source>
        <dbReference type="ARBA" id="ARBA00023125"/>
    </source>
</evidence>
<dbReference type="EMBL" id="BAABGJ010000039">
    <property type="protein sequence ID" value="GAA4346732.1"/>
    <property type="molecule type" value="Genomic_DNA"/>
</dbReference>
<dbReference type="InterPro" id="IPR000847">
    <property type="entry name" value="LysR_HTH_N"/>
</dbReference>
<sequence length="301" mass="32731">MHMNLSMRQMRAFLHVARIGNFTRAAEQAHMTQAGLSTLVREMERQLGTRLFDRTTRMVVLTAAGRRLLPVVERVLGELDDVTGRLSAEGEEARQTLRIAATPLVSSHLLPQVFAGFRQSHPRIQLRLFDADLREVETLVAAGEADMGLGFFFKAAPGLERVAVGHFQLMRVMPAATGAPGVGSAPWAALRGTSLLGLPPGNPIQKLIDRHLAAIGQADPARPAFNLFNTLIAMVEAGFGSAVMPTFALAACRRHAVRADLLVKPKVGVDFYRITRRGVHETEAMQAFCATLAKALPALSR</sequence>
<dbReference type="PROSITE" id="PS50931">
    <property type="entry name" value="HTH_LYSR"/>
    <property type="match status" value="1"/>
</dbReference>
<keyword evidence="7" id="KW-1185">Reference proteome</keyword>
<dbReference type="Gene3D" id="1.10.10.10">
    <property type="entry name" value="Winged helix-like DNA-binding domain superfamily/Winged helix DNA-binding domain"/>
    <property type="match status" value="1"/>
</dbReference>
<dbReference type="Proteomes" id="UP001500975">
    <property type="component" value="Unassembled WGS sequence"/>
</dbReference>
<evidence type="ECO:0000256" key="4">
    <source>
        <dbReference type="ARBA" id="ARBA00023163"/>
    </source>
</evidence>
<accession>A0ABP8HXI1</accession>
<evidence type="ECO:0000313" key="7">
    <source>
        <dbReference type="Proteomes" id="UP001500975"/>
    </source>
</evidence>
<dbReference type="PRINTS" id="PR00039">
    <property type="entry name" value="HTHLYSR"/>
</dbReference>
<evidence type="ECO:0000256" key="2">
    <source>
        <dbReference type="ARBA" id="ARBA00023015"/>
    </source>
</evidence>
<dbReference type="PANTHER" id="PTHR30419">
    <property type="entry name" value="HTH-TYPE TRANSCRIPTIONAL REGULATOR YBHD"/>
    <property type="match status" value="1"/>
</dbReference>
<evidence type="ECO:0000313" key="6">
    <source>
        <dbReference type="EMBL" id="GAA4346732.1"/>
    </source>
</evidence>
<name>A0ABP8HXI1_9BURK</name>
<comment type="similarity">
    <text evidence="1">Belongs to the LysR transcriptional regulatory family.</text>
</comment>
<dbReference type="Pfam" id="PF00126">
    <property type="entry name" value="HTH_1"/>
    <property type="match status" value="1"/>
</dbReference>
<proteinExistence type="inferred from homology"/>
<protein>
    <submittedName>
        <fullName evidence="6">LysR family transcriptional regulator</fullName>
    </submittedName>
</protein>
<dbReference type="InterPro" id="IPR036388">
    <property type="entry name" value="WH-like_DNA-bd_sf"/>
</dbReference>
<keyword evidence="4" id="KW-0804">Transcription</keyword>
<dbReference type="SUPFAM" id="SSF53850">
    <property type="entry name" value="Periplasmic binding protein-like II"/>
    <property type="match status" value="1"/>
</dbReference>
<evidence type="ECO:0000256" key="1">
    <source>
        <dbReference type="ARBA" id="ARBA00009437"/>
    </source>
</evidence>
<evidence type="ECO:0000259" key="5">
    <source>
        <dbReference type="PROSITE" id="PS50931"/>
    </source>
</evidence>
<dbReference type="Gene3D" id="3.40.190.290">
    <property type="match status" value="1"/>
</dbReference>
<organism evidence="6 7">
    <name type="scientific">Variovorax defluvii</name>
    <dbReference type="NCBI Taxonomy" id="913761"/>
    <lineage>
        <taxon>Bacteria</taxon>
        <taxon>Pseudomonadati</taxon>
        <taxon>Pseudomonadota</taxon>
        <taxon>Betaproteobacteria</taxon>
        <taxon>Burkholderiales</taxon>
        <taxon>Comamonadaceae</taxon>
        <taxon>Variovorax</taxon>
    </lineage>
</organism>
<dbReference type="InterPro" id="IPR050950">
    <property type="entry name" value="HTH-type_LysR_regulators"/>
</dbReference>
<dbReference type="InterPro" id="IPR036390">
    <property type="entry name" value="WH_DNA-bd_sf"/>
</dbReference>